<dbReference type="InterPro" id="IPR036691">
    <property type="entry name" value="Endo/exonu/phosph_ase_sf"/>
</dbReference>
<reference evidence="1 2" key="1">
    <citation type="submission" date="2015-07" db="EMBL/GenBank/DDBJ databases">
        <title>The genome of Melipona quadrifasciata.</title>
        <authorList>
            <person name="Pan H."/>
            <person name="Kapheim K."/>
        </authorList>
    </citation>
    <scope>NUCLEOTIDE SEQUENCE [LARGE SCALE GENOMIC DNA]</scope>
    <source>
        <strain evidence="1">0111107301</strain>
        <tissue evidence="1">Whole body</tissue>
    </source>
</reference>
<name>A0A0M9A2Q1_9HYME</name>
<dbReference type="EMBL" id="KQ435754">
    <property type="protein sequence ID" value="KOX76060.1"/>
    <property type="molecule type" value="Genomic_DNA"/>
</dbReference>
<organism evidence="1 2">
    <name type="scientific">Melipona quadrifasciata</name>
    <dbReference type="NCBI Taxonomy" id="166423"/>
    <lineage>
        <taxon>Eukaryota</taxon>
        <taxon>Metazoa</taxon>
        <taxon>Ecdysozoa</taxon>
        <taxon>Arthropoda</taxon>
        <taxon>Hexapoda</taxon>
        <taxon>Insecta</taxon>
        <taxon>Pterygota</taxon>
        <taxon>Neoptera</taxon>
        <taxon>Endopterygota</taxon>
        <taxon>Hymenoptera</taxon>
        <taxon>Apocrita</taxon>
        <taxon>Aculeata</taxon>
        <taxon>Apoidea</taxon>
        <taxon>Anthophila</taxon>
        <taxon>Apidae</taxon>
        <taxon>Melipona</taxon>
    </lineage>
</organism>
<evidence type="ECO:0000313" key="2">
    <source>
        <dbReference type="Proteomes" id="UP000053105"/>
    </source>
</evidence>
<dbReference type="Proteomes" id="UP000053105">
    <property type="component" value="Unassembled WGS sequence"/>
</dbReference>
<dbReference type="Gene3D" id="3.60.10.10">
    <property type="entry name" value="Endonuclease/exonuclease/phosphatase"/>
    <property type="match status" value="1"/>
</dbReference>
<evidence type="ECO:0008006" key="3">
    <source>
        <dbReference type="Google" id="ProtNLM"/>
    </source>
</evidence>
<protein>
    <recommendedName>
        <fullName evidence="3">Endonuclease/exonuclease/phosphatase domain-containing protein</fullName>
    </recommendedName>
</protein>
<proteinExistence type="predicted"/>
<evidence type="ECO:0000313" key="1">
    <source>
        <dbReference type="EMBL" id="KOX76060.1"/>
    </source>
</evidence>
<dbReference type="SUPFAM" id="SSF56219">
    <property type="entry name" value="DNase I-like"/>
    <property type="match status" value="1"/>
</dbReference>
<accession>A0A0M9A2Q1</accession>
<dbReference type="AlphaFoldDB" id="A0A0M9A2Q1"/>
<sequence>MTGKILQWNVNSFTARLEFVQKLLRDKQSSILCPQETNCSREVPQRCYNTYGLRASIAFYDYLSKVSPIKTKDRGTHPLHLKLSVHKIFPKTKNIYASNHVKKTIPTPSMDNNHPLHNR</sequence>
<keyword evidence="2" id="KW-1185">Reference proteome</keyword>
<gene>
    <name evidence="1" type="ORF">WN51_12872</name>
</gene>